<comment type="similarity">
    <text evidence="2 4">Belongs to the pyridoxal phosphate-binding protein YggS/PROSC family.</text>
</comment>
<dbReference type="NCBIfam" id="TIGR00044">
    <property type="entry name" value="YggS family pyridoxal phosphate-dependent enzyme"/>
    <property type="match status" value="1"/>
</dbReference>
<feature type="modified residue" description="N6-(pyridoxal phosphate)lysine" evidence="2 3">
    <location>
        <position position="36"/>
    </location>
</feature>
<evidence type="ECO:0000259" key="5">
    <source>
        <dbReference type="Pfam" id="PF01168"/>
    </source>
</evidence>
<accession>A0A364K6U4</accession>
<dbReference type="EMBL" id="QJKK01000003">
    <property type="protein sequence ID" value="RAL26025.1"/>
    <property type="molecule type" value="Genomic_DNA"/>
</dbReference>
<evidence type="ECO:0000256" key="1">
    <source>
        <dbReference type="ARBA" id="ARBA00022898"/>
    </source>
</evidence>
<reference evidence="6 7" key="2">
    <citation type="submission" date="2018-06" db="EMBL/GenBank/DDBJ databases">
        <authorList>
            <person name="Zhirakovskaya E."/>
        </authorList>
    </citation>
    <scope>NUCLEOTIDE SEQUENCE [LARGE SCALE GENOMIC DNA]</scope>
    <source>
        <strain evidence="6 7">FBKL4.011</strain>
    </source>
</reference>
<organism evidence="6 7">
    <name type="scientific">Thermoflavimicrobium daqui</name>
    <dbReference type="NCBI Taxonomy" id="2137476"/>
    <lineage>
        <taxon>Bacteria</taxon>
        <taxon>Bacillati</taxon>
        <taxon>Bacillota</taxon>
        <taxon>Bacilli</taxon>
        <taxon>Bacillales</taxon>
        <taxon>Thermoactinomycetaceae</taxon>
        <taxon>Thermoflavimicrobium</taxon>
    </lineage>
</organism>
<dbReference type="InterPro" id="IPR029066">
    <property type="entry name" value="PLP-binding_barrel"/>
</dbReference>
<dbReference type="RefSeq" id="WP_113658639.1">
    <property type="nucleotide sequence ID" value="NZ_KZ845665.1"/>
</dbReference>
<comment type="caution">
    <text evidence="6">The sequence shown here is derived from an EMBL/GenBank/DDBJ whole genome shotgun (WGS) entry which is preliminary data.</text>
</comment>
<dbReference type="SUPFAM" id="SSF51419">
    <property type="entry name" value="PLP-binding barrel"/>
    <property type="match status" value="1"/>
</dbReference>
<dbReference type="HAMAP" id="MF_02087">
    <property type="entry name" value="PLP_homeostasis"/>
    <property type="match status" value="1"/>
</dbReference>
<dbReference type="InterPro" id="IPR001608">
    <property type="entry name" value="Ala_racemase_N"/>
</dbReference>
<dbReference type="CDD" id="cd00635">
    <property type="entry name" value="PLPDE_III_YBL036c_like"/>
    <property type="match status" value="1"/>
</dbReference>
<dbReference type="Pfam" id="PF01168">
    <property type="entry name" value="Ala_racemase_N"/>
    <property type="match status" value="1"/>
</dbReference>
<dbReference type="OrthoDB" id="9804072at2"/>
<dbReference type="PANTHER" id="PTHR10146:SF14">
    <property type="entry name" value="PYRIDOXAL PHOSPHATE HOMEOSTASIS PROTEIN"/>
    <property type="match status" value="1"/>
</dbReference>
<proteinExistence type="inferred from homology"/>
<dbReference type="GO" id="GO:0030170">
    <property type="term" value="F:pyridoxal phosphate binding"/>
    <property type="evidence" value="ECO:0007669"/>
    <property type="project" value="UniProtKB-UniRule"/>
</dbReference>
<dbReference type="Gene3D" id="3.20.20.10">
    <property type="entry name" value="Alanine racemase"/>
    <property type="match status" value="1"/>
</dbReference>
<sequence>MNELNYGWDQVRTRIHEACHRVGRDPQDLHVVAVTKYLDLEETKQVLDTGFVHVGESRVQDAVPKWKNLGNRGIWHFIGHLQRNKVKDVIGRFQYLHSLDRFSLAEEVNKRALQKEINVRCFLQVNVSGEESKYGISPNQLDEFAKEVANLSQIEVVGLMTMAPKLERTEEVRPVFRELKRLQQRLQKLDNPRLQVPHLSMGMSQDFDIAIEEGATWIRLGSILVGGYKRGGNL</sequence>
<evidence type="ECO:0000256" key="2">
    <source>
        <dbReference type="HAMAP-Rule" id="MF_02087"/>
    </source>
</evidence>
<dbReference type="AlphaFoldDB" id="A0A364K6U4"/>
<dbReference type="InterPro" id="IPR011078">
    <property type="entry name" value="PyrdxlP_homeostasis"/>
</dbReference>
<evidence type="ECO:0000313" key="6">
    <source>
        <dbReference type="EMBL" id="RAL26025.1"/>
    </source>
</evidence>
<keyword evidence="1 2" id="KW-0663">Pyridoxal phosphate</keyword>
<evidence type="ECO:0000256" key="4">
    <source>
        <dbReference type="RuleBase" id="RU004514"/>
    </source>
</evidence>
<comment type="cofactor">
    <cofactor evidence="3">
        <name>pyridoxal 5'-phosphate</name>
        <dbReference type="ChEBI" id="CHEBI:597326"/>
    </cofactor>
</comment>
<name>A0A364K6U4_9BACL</name>
<reference evidence="6 7" key="1">
    <citation type="submission" date="2018-06" db="EMBL/GenBank/DDBJ databases">
        <title>Thermoflavimicrobium daqus sp. nov., a thermophilic microbe isolated from Moutai-flavour Daqu.</title>
        <authorList>
            <person name="Wang X."/>
            <person name="Zhou H."/>
        </authorList>
    </citation>
    <scope>NUCLEOTIDE SEQUENCE [LARGE SCALE GENOMIC DNA]</scope>
    <source>
        <strain evidence="6 7">FBKL4.011</strain>
    </source>
</reference>
<comment type="function">
    <text evidence="2">Pyridoxal 5'-phosphate (PLP)-binding protein, which is involved in PLP homeostasis.</text>
</comment>
<dbReference type="PANTHER" id="PTHR10146">
    <property type="entry name" value="PROLINE SYNTHETASE CO-TRANSCRIBED BACTERIAL HOMOLOG PROTEIN"/>
    <property type="match status" value="1"/>
</dbReference>
<keyword evidence="7" id="KW-1185">Reference proteome</keyword>
<gene>
    <name evidence="6" type="ORF">DL897_08165</name>
</gene>
<dbReference type="PIRSF" id="PIRSF004848">
    <property type="entry name" value="YBL036c_PLPDEIII"/>
    <property type="match status" value="1"/>
</dbReference>
<dbReference type="FunFam" id="3.20.20.10:FF:000018">
    <property type="entry name" value="Pyridoxal phosphate homeostasis protein"/>
    <property type="match status" value="1"/>
</dbReference>
<feature type="domain" description="Alanine racemase N-terminal" evidence="5">
    <location>
        <begin position="30"/>
        <end position="228"/>
    </location>
</feature>
<protein>
    <recommendedName>
        <fullName evidence="2">Pyridoxal phosphate homeostasis protein</fullName>
        <shortName evidence="2">PLP homeostasis protein</shortName>
    </recommendedName>
</protein>
<dbReference type="Proteomes" id="UP000251213">
    <property type="component" value="Unassembled WGS sequence"/>
</dbReference>
<dbReference type="PROSITE" id="PS01211">
    <property type="entry name" value="UPF0001"/>
    <property type="match status" value="1"/>
</dbReference>
<evidence type="ECO:0000256" key="3">
    <source>
        <dbReference type="PIRSR" id="PIRSR004848-1"/>
    </source>
</evidence>
<evidence type="ECO:0000313" key="7">
    <source>
        <dbReference type="Proteomes" id="UP000251213"/>
    </source>
</evidence>